<accession>A0A1L8TCA9</accession>
<name>A0A1L8TCA9_ENTGA</name>
<dbReference type="Gene3D" id="1.20.58.80">
    <property type="entry name" value="Phosphotransferase system, lactose/cellobiose-type IIA subunit"/>
    <property type="match status" value="1"/>
</dbReference>
<dbReference type="PIRSF" id="PIRSF000699">
    <property type="entry name" value="PTS_IILac_III"/>
    <property type="match status" value="1"/>
</dbReference>
<keyword evidence="1" id="KW-0813">Transport</keyword>
<reference evidence="12 13" key="1">
    <citation type="submission" date="2018-06" db="EMBL/GenBank/DDBJ databases">
        <authorList>
            <consortium name="Pathogen Informatics"/>
            <person name="Doyle S."/>
        </authorList>
    </citation>
    <scope>NUCLEOTIDE SEQUENCE [LARGE SCALE GENOMIC DNA]</scope>
    <source>
        <strain evidence="12 13">NCTC12360</strain>
    </source>
</reference>
<reference evidence="11 14" key="2">
    <citation type="submission" date="2020-03" db="EMBL/GenBank/DDBJ databases">
        <title>Characterization of ganglioside-mimicking enterococci.</title>
        <authorList>
            <person name="Patry R.T."/>
            <person name="Nothaft H."/>
            <person name="Bridger R."/>
            <person name="Shajahan A."/>
            <person name="Huynh S."/>
            <person name="Sanchez S."/>
            <person name="Azadi P."/>
            <person name="Cooper K."/>
            <person name="Miller W.G."/>
            <person name="Parker C.T."/>
            <person name="Wells L."/>
            <person name="Szymanski C.M."/>
        </authorList>
    </citation>
    <scope>NUCLEOTIDE SEQUENCE [LARGE SCALE GENOMIC DNA]</scope>
    <source>
        <strain evidence="11 14">EGM181</strain>
    </source>
</reference>
<dbReference type="AlphaFoldDB" id="A0A1L8TCA9"/>
<organism evidence="12 13">
    <name type="scientific">Enterococcus gallinarum</name>
    <dbReference type="NCBI Taxonomy" id="1353"/>
    <lineage>
        <taxon>Bacteria</taxon>
        <taxon>Bacillati</taxon>
        <taxon>Bacillota</taxon>
        <taxon>Bacilli</taxon>
        <taxon>Lactobacillales</taxon>
        <taxon>Enterococcaceae</taxon>
        <taxon>Enterococcus</taxon>
    </lineage>
</organism>
<dbReference type="OrthoDB" id="350602at2"/>
<dbReference type="InterPro" id="IPR003188">
    <property type="entry name" value="PTS_IIA_lac/cel"/>
</dbReference>
<dbReference type="PANTHER" id="PTHR34382:SF7">
    <property type="entry name" value="PTS SYSTEM N,N'-DIACETYLCHITOBIOSE-SPECIFIC EIIA COMPONENT"/>
    <property type="match status" value="1"/>
</dbReference>
<dbReference type="EMBL" id="JASUBT010000007">
    <property type="protein sequence ID" value="MDL4936327.1"/>
    <property type="molecule type" value="Genomic_DNA"/>
</dbReference>
<reference evidence="9 15" key="3">
    <citation type="submission" date="2020-06" db="EMBL/GenBank/DDBJ databases">
        <title>Crossreactivity between MHC class I-restricted antigens from cancer cells and an enterococcal bacteriophage.</title>
        <authorList>
            <person name="Fluckiger A."/>
            <person name="Daillere R."/>
            <person name="Sassi M."/>
            <person name="Cattoir V."/>
            <person name="Kroemer G."/>
            <person name="Zitvogel L."/>
        </authorList>
    </citation>
    <scope>NUCLEOTIDE SEQUENCE [LARGE SCALE GENOMIC DNA]</scope>
    <source>
        <strain evidence="9 15">EG4</strain>
    </source>
</reference>
<evidence type="ECO:0000313" key="13">
    <source>
        <dbReference type="Proteomes" id="UP000254807"/>
    </source>
</evidence>
<evidence type="ECO:0000313" key="9">
    <source>
        <dbReference type="EMBL" id="MBA0971758.1"/>
    </source>
</evidence>
<dbReference type="InterPro" id="IPR036542">
    <property type="entry name" value="PTS_IIA_lac/cel_sf"/>
</dbReference>
<evidence type="ECO:0000313" key="11">
    <source>
        <dbReference type="EMBL" id="QOG26244.1"/>
    </source>
</evidence>
<keyword evidence="13" id="KW-1185">Reference proteome</keyword>
<evidence type="ECO:0000256" key="7">
    <source>
        <dbReference type="PROSITE-ProRule" id="PRU00418"/>
    </source>
</evidence>
<dbReference type="PROSITE" id="PS51095">
    <property type="entry name" value="PTS_EIIA_TYPE_3"/>
    <property type="match status" value="1"/>
</dbReference>
<proteinExistence type="predicted"/>
<keyword evidence="3 12" id="KW-0808">Transferase</keyword>
<feature type="modified residue" description="Phosphohistidine; by HPr" evidence="7">
    <location>
        <position position="78"/>
    </location>
</feature>
<evidence type="ECO:0000256" key="6">
    <source>
        <dbReference type="PIRSR" id="PIRSR000699-2"/>
    </source>
</evidence>
<evidence type="ECO:0000313" key="14">
    <source>
        <dbReference type="Proteomes" id="UP000516696"/>
    </source>
</evidence>
<dbReference type="SUPFAM" id="SSF46973">
    <property type="entry name" value="Enzyme IIa from lactose specific PTS, IIa-lac"/>
    <property type="match status" value="1"/>
</dbReference>
<keyword evidence="4" id="KW-0598">Phosphotransferase system</keyword>
<dbReference type="Proteomes" id="UP001241571">
    <property type="component" value="Unassembled WGS sequence"/>
</dbReference>
<sequence>MVKEQIVQHAMQIILHAGDARKHCMDALKAIESYDFALAEVEIKQANEEIVQAHRIQTDAITAETSGEDGEYSVLFAHAQDTLMTIYSEINIAKRMLAIFKAYDRRIEQLESRLEREEEND</sequence>
<feature type="active site" description="Tele-phosphohistidine intermediate" evidence="5">
    <location>
        <position position="78"/>
    </location>
</feature>
<evidence type="ECO:0000313" key="16">
    <source>
        <dbReference type="Proteomes" id="UP001241571"/>
    </source>
</evidence>
<keyword evidence="6" id="KW-0460">Magnesium</keyword>
<feature type="binding site" evidence="6">
    <location>
        <position position="81"/>
    </location>
    <ligand>
        <name>Mg(2+)</name>
        <dbReference type="ChEBI" id="CHEBI:18420"/>
        <note>ligand shared between all trimeric partners</note>
    </ligand>
</feature>
<dbReference type="Pfam" id="PF02255">
    <property type="entry name" value="PTS_IIA"/>
    <property type="match status" value="1"/>
</dbReference>
<keyword evidence="8" id="KW-0175">Coiled coil</keyword>
<dbReference type="CDD" id="cd00215">
    <property type="entry name" value="PTS_IIA_lac"/>
    <property type="match status" value="1"/>
</dbReference>
<evidence type="ECO:0000256" key="3">
    <source>
        <dbReference type="ARBA" id="ARBA00022679"/>
    </source>
</evidence>
<evidence type="ECO:0000313" key="12">
    <source>
        <dbReference type="EMBL" id="STD84220.1"/>
    </source>
</evidence>
<dbReference type="EMBL" id="CP050485">
    <property type="protein sequence ID" value="QOG26244.1"/>
    <property type="molecule type" value="Genomic_DNA"/>
</dbReference>
<keyword evidence="6" id="KW-0479">Metal-binding</keyword>
<evidence type="ECO:0000313" key="10">
    <source>
        <dbReference type="EMBL" id="MDL4936327.1"/>
    </source>
</evidence>
<dbReference type="PANTHER" id="PTHR34382">
    <property type="entry name" value="PTS SYSTEM N,N'-DIACETYLCHITOBIOSE-SPECIFIC EIIA COMPONENT"/>
    <property type="match status" value="1"/>
</dbReference>
<dbReference type="RefSeq" id="WP_005472650.1">
    <property type="nucleotide sequence ID" value="NZ_MJED01000004.1"/>
</dbReference>
<evidence type="ECO:0000256" key="1">
    <source>
        <dbReference type="ARBA" id="ARBA00022448"/>
    </source>
</evidence>
<comment type="cofactor">
    <cofactor evidence="6">
        <name>Mg(2+)</name>
        <dbReference type="ChEBI" id="CHEBI:18420"/>
    </cofactor>
    <text evidence="6">Binds 1 Mg(2+) ion per trimer.</text>
</comment>
<dbReference type="Proteomes" id="UP000571857">
    <property type="component" value="Unassembled WGS sequence"/>
</dbReference>
<dbReference type="GO" id="GO:0046872">
    <property type="term" value="F:metal ion binding"/>
    <property type="evidence" value="ECO:0007669"/>
    <property type="project" value="UniProtKB-KW"/>
</dbReference>
<evidence type="ECO:0000256" key="2">
    <source>
        <dbReference type="ARBA" id="ARBA00022597"/>
    </source>
</evidence>
<evidence type="ECO:0000256" key="8">
    <source>
        <dbReference type="SAM" id="Coils"/>
    </source>
</evidence>
<dbReference type="EMBL" id="JABXJK010000013">
    <property type="protein sequence ID" value="MBA0971758.1"/>
    <property type="molecule type" value="Genomic_DNA"/>
</dbReference>
<dbReference type="Proteomes" id="UP000516696">
    <property type="component" value="Chromosome"/>
</dbReference>
<dbReference type="GO" id="GO:0009401">
    <property type="term" value="P:phosphoenolpyruvate-dependent sugar phosphotransferase system"/>
    <property type="evidence" value="ECO:0007669"/>
    <property type="project" value="UniProtKB-KW"/>
</dbReference>
<dbReference type="EC" id="2.7.1.-" evidence="12"/>
<keyword evidence="2" id="KW-0762">Sugar transport</keyword>
<dbReference type="Proteomes" id="UP000254807">
    <property type="component" value="Unassembled WGS sequence"/>
</dbReference>
<reference evidence="10 16" key="4">
    <citation type="submission" date="2023-06" db="EMBL/GenBank/DDBJ databases">
        <title>Acute promotion of culturable opportunistic pathogens and persistent increase of antibiotic resistance following antibiotic exposure in mouse gut microbiota.</title>
        <authorList>
            <person name="Li L."/>
            <person name="Wang B."/>
            <person name="Sun Y."/>
            <person name="Wang M."/>
            <person name="Xu H."/>
        </authorList>
    </citation>
    <scope>NUCLEOTIDE SEQUENCE [LARGE SCALE GENOMIC DNA]</scope>
    <source>
        <strain evidence="10 16">CRI2_2</strain>
    </source>
</reference>
<feature type="coiled-coil region" evidence="8">
    <location>
        <begin position="93"/>
        <end position="120"/>
    </location>
</feature>
<dbReference type="GO" id="GO:0016740">
    <property type="term" value="F:transferase activity"/>
    <property type="evidence" value="ECO:0007669"/>
    <property type="project" value="UniProtKB-KW"/>
</dbReference>
<protein>
    <submittedName>
        <fullName evidence="9">PTS lactose/cellobiose transporter subunit IIA</fullName>
    </submittedName>
    <submittedName>
        <fullName evidence="12">PTS system transporter subunit IIA</fullName>
        <ecNumber evidence="12">2.7.1.-</ecNumber>
    </submittedName>
</protein>
<evidence type="ECO:0000256" key="5">
    <source>
        <dbReference type="PIRSR" id="PIRSR000699-1"/>
    </source>
</evidence>
<dbReference type="EMBL" id="UFYW01000001">
    <property type="protein sequence ID" value="STD84220.1"/>
    <property type="molecule type" value="Genomic_DNA"/>
</dbReference>
<evidence type="ECO:0000256" key="4">
    <source>
        <dbReference type="ARBA" id="ARBA00022683"/>
    </source>
</evidence>
<gene>
    <name evidence="12" type="primary">lacF_2</name>
    <name evidence="11" type="ORF">EGM181_02650</name>
    <name evidence="9" type="ORF">HWH42_03985</name>
    <name evidence="12" type="ORF">NCTC12360_02747</name>
    <name evidence="10" type="ORF">QRX88_11425</name>
</gene>
<evidence type="ECO:0000313" key="15">
    <source>
        <dbReference type="Proteomes" id="UP000571857"/>
    </source>
</evidence>